<dbReference type="Proteomes" id="UP000004105">
    <property type="component" value="Unassembled WGS sequence"/>
</dbReference>
<dbReference type="AlphaFoldDB" id="F2BDJ1"/>
<protein>
    <submittedName>
        <fullName evidence="1">Uncharacterized protein</fullName>
    </submittedName>
</protein>
<reference evidence="1 2" key="1">
    <citation type="submission" date="2011-02" db="EMBL/GenBank/DDBJ databases">
        <authorList>
            <person name="Muzny D."/>
            <person name="Qin X."/>
            <person name="Deng J."/>
            <person name="Jiang H."/>
            <person name="Liu Y."/>
            <person name="Qu J."/>
            <person name="Song X.-Z."/>
            <person name="Zhang L."/>
            <person name="Thornton R."/>
            <person name="Coyle M."/>
            <person name="Francisco L."/>
            <person name="Jackson L."/>
            <person name="Javaid M."/>
            <person name="Korchina V."/>
            <person name="Kovar C."/>
            <person name="Mata R."/>
            <person name="Mathew T."/>
            <person name="Ngo R."/>
            <person name="Nguyen L."/>
            <person name="Nguyen N."/>
            <person name="Okwuonu G."/>
            <person name="Ongeri F."/>
            <person name="Pham C."/>
            <person name="Simmons D."/>
            <person name="Wilczek-Boney K."/>
            <person name="Hale W."/>
            <person name="Jakkamsetti A."/>
            <person name="Pham P."/>
            <person name="Ruth R."/>
            <person name="San Lucas F."/>
            <person name="Warren J."/>
            <person name="Zhang J."/>
            <person name="Zhao Z."/>
            <person name="Zhou C."/>
            <person name="Zhu D."/>
            <person name="Lee S."/>
            <person name="Bess C."/>
            <person name="Blankenburg K."/>
            <person name="Forbes L."/>
            <person name="Fu Q."/>
            <person name="Gubbala S."/>
            <person name="Hirani K."/>
            <person name="Jayaseelan J.C."/>
            <person name="Lara F."/>
            <person name="Munidasa M."/>
            <person name="Palculict T."/>
            <person name="Patil S."/>
            <person name="Pu L.-L."/>
            <person name="Saada N."/>
            <person name="Tang L."/>
            <person name="Weissenberger G."/>
            <person name="Zhu Y."/>
            <person name="Hemphill L."/>
            <person name="Shang Y."/>
            <person name="Youmans B."/>
            <person name="Ayvaz T."/>
            <person name="Ross M."/>
            <person name="Santibanez J."/>
            <person name="Aqrawi P."/>
            <person name="Gross S."/>
            <person name="Joshi V."/>
            <person name="Fowler G."/>
            <person name="Nazareth L."/>
            <person name="Reid J."/>
            <person name="Worley K."/>
            <person name="Petrosino J."/>
            <person name="Highlander S."/>
            <person name="Gibbs R."/>
        </authorList>
    </citation>
    <scope>NUCLEOTIDE SEQUENCE [LARGE SCALE GENOMIC DNA]</scope>
    <source>
        <strain evidence="1 2">ATCC BAA-1200</strain>
    </source>
</reference>
<evidence type="ECO:0000313" key="1">
    <source>
        <dbReference type="EMBL" id="EGF10587.1"/>
    </source>
</evidence>
<comment type="caution">
    <text evidence="1">The sequence shown here is derived from an EMBL/GenBank/DDBJ whole genome shotgun (WGS) entry which is preliminary data.</text>
</comment>
<sequence length="66" mass="7114">MESVYQLGSEGQGRPSENRSAVFQTAFCHSGRVCRPKATHAVCGFWVCITRLLGGNERPSENAASA</sequence>
<keyword evidence="2" id="KW-1185">Reference proteome</keyword>
<accession>F2BDJ1</accession>
<gene>
    <name evidence="1" type="ORF">HMPREF9123_1797</name>
</gene>
<name>F2BDJ1_9NEIS</name>
<evidence type="ECO:0000313" key="2">
    <source>
        <dbReference type="Proteomes" id="UP000004105"/>
    </source>
</evidence>
<organism evidence="1 2">
    <name type="scientific">Neisseria bacilliformis ATCC BAA-1200</name>
    <dbReference type="NCBI Taxonomy" id="888742"/>
    <lineage>
        <taxon>Bacteria</taxon>
        <taxon>Pseudomonadati</taxon>
        <taxon>Pseudomonadota</taxon>
        <taxon>Betaproteobacteria</taxon>
        <taxon>Neisseriales</taxon>
        <taxon>Neisseriaceae</taxon>
        <taxon>Neisseria</taxon>
    </lineage>
</organism>
<dbReference type="HOGENOM" id="CLU_2826635_0_0_4"/>
<dbReference type="EMBL" id="AFAY01000035">
    <property type="protein sequence ID" value="EGF10587.1"/>
    <property type="molecule type" value="Genomic_DNA"/>
</dbReference>
<proteinExistence type="predicted"/>